<dbReference type="EMBL" id="NQVE01000027">
    <property type="protein sequence ID" value="RAL53308.1"/>
    <property type="molecule type" value="Genomic_DNA"/>
</dbReference>
<protein>
    <submittedName>
        <fullName evidence="1">Uncharacterized protein</fullName>
    </submittedName>
</protein>
<sequence>MVFSKHKILLHNSQVKIKLILIKTKLMLKLKIKYKLQIVKKLWNGLKLKNVGSKSHGPKVKEFIFFFILSFVPISLFQRSSFCVDRHHHPPRRRSPKTRTDLSLVRFSYLVLV</sequence>
<keyword evidence="2" id="KW-1185">Reference proteome</keyword>
<evidence type="ECO:0000313" key="1">
    <source>
        <dbReference type="EMBL" id="RAL53308.1"/>
    </source>
</evidence>
<reference evidence="1 2" key="1">
    <citation type="submission" date="2018-06" db="EMBL/GenBank/DDBJ databases">
        <title>The Genome of Cuscuta australis (Dodder) Provides Insight into the Evolution of Plant Parasitism.</title>
        <authorList>
            <person name="Liu H."/>
        </authorList>
    </citation>
    <scope>NUCLEOTIDE SEQUENCE [LARGE SCALE GENOMIC DNA]</scope>
    <source>
        <strain evidence="2">cv. Yunnan</strain>
        <tissue evidence="1">Vines</tissue>
    </source>
</reference>
<name>A0A328E9F7_9ASTE</name>
<dbReference type="Proteomes" id="UP000249390">
    <property type="component" value="Unassembled WGS sequence"/>
</dbReference>
<gene>
    <name evidence="1" type="ORF">DM860_006980</name>
</gene>
<dbReference type="AlphaFoldDB" id="A0A328E9F7"/>
<organism evidence="1 2">
    <name type="scientific">Cuscuta australis</name>
    <dbReference type="NCBI Taxonomy" id="267555"/>
    <lineage>
        <taxon>Eukaryota</taxon>
        <taxon>Viridiplantae</taxon>
        <taxon>Streptophyta</taxon>
        <taxon>Embryophyta</taxon>
        <taxon>Tracheophyta</taxon>
        <taxon>Spermatophyta</taxon>
        <taxon>Magnoliopsida</taxon>
        <taxon>eudicotyledons</taxon>
        <taxon>Gunneridae</taxon>
        <taxon>Pentapetalae</taxon>
        <taxon>asterids</taxon>
        <taxon>lamiids</taxon>
        <taxon>Solanales</taxon>
        <taxon>Convolvulaceae</taxon>
        <taxon>Cuscuteae</taxon>
        <taxon>Cuscuta</taxon>
        <taxon>Cuscuta subgen. Grammica</taxon>
        <taxon>Cuscuta sect. Cleistogrammica</taxon>
    </lineage>
</organism>
<comment type="caution">
    <text evidence="1">The sequence shown here is derived from an EMBL/GenBank/DDBJ whole genome shotgun (WGS) entry which is preliminary data.</text>
</comment>
<proteinExistence type="predicted"/>
<accession>A0A328E9F7</accession>
<evidence type="ECO:0000313" key="2">
    <source>
        <dbReference type="Proteomes" id="UP000249390"/>
    </source>
</evidence>